<sequence length="136" mass="15713">MKWRGLQGFLRKPKQTSPENIIDESEKVEPRTDNQIHHIPKVVVESGNCNAAAVDSANPMPNQVTQGLMRWRKVKHEMRGGSGWKRLLRAVIQTKHNSVLPKREENNNNNNRFLERQIRFEAEKLQPGLPKRYPAA</sequence>
<accession>A0A0H5QG00</accession>
<feature type="region of interest" description="Disordered" evidence="1">
    <location>
        <begin position="1"/>
        <end position="21"/>
    </location>
</feature>
<evidence type="ECO:0000313" key="2">
    <source>
        <dbReference type="EMBL" id="CRZ00507.1"/>
    </source>
</evidence>
<name>A0A0H5QG00_9EUKA</name>
<dbReference type="EMBL" id="HACM01000065">
    <property type="protein sequence ID" value="CRZ00507.1"/>
    <property type="molecule type" value="Transcribed_RNA"/>
</dbReference>
<protein>
    <submittedName>
        <fullName evidence="2">Uncharacterized protein</fullName>
    </submittedName>
</protein>
<reference evidence="2" key="1">
    <citation type="submission" date="2015-04" db="EMBL/GenBank/DDBJ databases">
        <title>The genome sequence of the plant pathogenic Rhizarian Plasmodiophora brassicae reveals insights in its biotrophic life cycle and the origin of chitin synthesis.</title>
        <authorList>
            <person name="Schwelm A."/>
            <person name="Fogelqvist J."/>
            <person name="Knaust A."/>
            <person name="Julke S."/>
            <person name="Lilja T."/>
            <person name="Dhandapani V."/>
            <person name="Bonilla-Rosso G."/>
            <person name="Karlsson M."/>
            <person name="Shevchenko A."/>
            <person name="Choi S.R."/>
            <person name="Kim H.G."/>
            <person name="Park J.Y."/>
            <person name="Lim Y.P."/>
            <person name="Ludwig-Muller J."/>
            <person name="Dixelius C."/>
        </authorList>
    </citation>
    <scope>NUCLEOTIDE SEQUENCE</scope>
    <source>
        <tissue evidence="2">Potato root galls</tissue>
    </source>
</reference>
<organism evidence="2">
    <name type="scientific">Spongospora subterranea</name>
    <dbReference type="NCBI Taxonomy" id="70186"/>
    <lineage>
        <taxon>Eukaryota</taxon>
        <taxon>Sar</taxon>
        <taxon>Rhizaria</taxon>
        <taxon>Endomyxa</taxon>
        <taxon>Phytomyxea</taxon>
        <taxon>Plasmodiophorida</taxon>
        <taxon>Plasmodiophoridae</taxon>
        <taxon>Spongospora</taxon>
    </lineage>
</organism>
<feature type="non-terminal residue" evidence="2">
    <location>
        <position position="136"/>
    </location>
</feature>
<proteinExistence type="predicted"/>
<evidence type="ECO:0000256" key="1">
    <source>
        <dbReference type="SAM" id="MobiDB-lite"/>
    </source>
</evidence>
<dbReference type="AlphaFoldDB" id="A0A0H5QG00"/>